<reference evidence="2" key="1">
    <citation type="journal article" date="2019" name="Int. J. Syst. Evol. Microbiol.">
        <title>The Global Catalogue of Microorganisms (GCM) 10K type strain sequencing project: providing services to taxonomists for standard genome sequencing and annotation.</title>
        <authorList>
            <consortium name="The Broad Institute Genomics Platform"/>
            <consortium name="The Broad Institute Genome Sequencing Center for Infectious Disease"/>
            <person name="Wu L."/>
            <person name="Ma J."/>
        </authorList>
    </citation>
    <scope>NUCLEOTIDE SEQUENCE [LARGE SCALE GENOMIC DNA]</scope>
    <source>
        <strain evidence="2">CGMCC 4.7397</strain>
    </source>
</reference>
<dbReference type="InterPro" id="IPR023393">
    <property type="entry name" value="START-like_dom_sf"/>
</dbReference>
<accession>A0ABW1I407</accession>
<dbReference type="Gene3D" id="3.30.530.20">
    <property type="match status" value="1"/>
</dbReference>
<dbReference type="SUPFAM" id="SSF55961">
    <property type="entry name" value="Bet v1-like"/>
    <property type="match status" value="1"/>
</dbReference>
<name>A0ABW1I407_9PSEU</name>
<proteinExistence type="predicted"/>
<organism evidence="1 2">
    <name type="scientific">Pseudonocardia lutea</name>
    <dbReference type="NCBI Taxonomy" id="2172015"/>
    <lineage>
        <taxon>Bacteria</taxon>
        <taxon>Bacillati</taxon>
        <taxon>Actinomycetota</taxon>
        <taxon>Actinomycetes</taxon>
        <taxon>Pseudonocardiales</taxon>
        <taxon>Pseudonocardiaceae</taxon>
        <taxon>Pseudonocardia</taxon>
    </lineage>
</organism>
<dbReference type="InterPro" id="IPR019587">
    <property type="entry name" value="Polyketide_cyclase/dehydratase"/>
</dbReference>
<gene>
    <name evidence="1" type="ORF">ACFQH9_09045</name>
</gene>
<keyword evidence="2" id="KW-1185">Reference proteome</keyword>
<comment type="caution">
    <text evidence="1">The sequence shown here is derived from an EMBL/GenBank/DDBJ whole genome shotgun (WGS) entry which is preliminary data.</text>
</comment>
<evidence type="ECO:0000313" key="1">
    <source>
        <dbReference type="EMBL" id="MFC5948417.1"/>
    </source>
</evidence>
<dbReference type="Proteomes" id="UP001596119">
    <property type="component" value="Unassembled WGS sequence"/>
</dbReference>
<dbReference type="Pfam" id="PF10604">
    <property type="entry name" value="Polyketide_cyc2"/>
    <property type="match status" value="1"/>
</dbReference>
<evidence type="ECO:0000313" key="2">
    <source>
        <dbReference type="Proteomes" id="UP001596119"/>
    </source>
</evidence>
<sequence length="139" mass="15029">MSTLPSRHVAVRIEAPATEVYGFVADPTNLPRWAAGLASSAVELHEGRWVTDSPMGTVEIAFAPRNDLGVLDHDVTLPSGEIVTNPMRALPNEDGCDLVFTVRRRPDMSDEDFERDVAAVQADLDTLARLLGRPGAPVP</sequence>
<protein>
    <submittedName>
        <fullName evidence="1">SRPBCC family protein</fullName>
    </submittedName>
</protein>
<dbReference type="RefSeq" id="WP_379565471.1">
    <property type="nucleotide sequence ID" value="NZ_JBHSQK010000017.1"/>
</dbReference>
<dbReference type="EMBL" id="JBHSQK010000017">
    <property type="protein sequence ID" value="MFC5948417.1"/>
    <property type="molecule type" value="Genomic_DNA"/>
</dbReference>